<name>A0A1I3KWG8_9PLAN</name>
<proteinExistence type="predicted"/>
<keyword evidence="2" id="KW-1185">Reference proteome</keyword>
<dbReference type="RefSeq" id="WP_139228504.1">
    <property type="nucleotide sequence ID" value="NZ_FOQD01000012.1"/>
</dbReference>
<gene>
    <name evidence="1" type="ORF">SAMN05421753_11266</name>
</gene>
<dbReference type="STRING" id="1576369.SAMN05421753_11266"/>
<dbReference type="EMBL" id="FOQD01000012">
    <property type="protein sequence ID" value="SFI76881.1"/>
    <property type="molecule type" value="Genomic_DNA"/>
</dbReference>
<reference evidence="2" key="1">
    <citation type="submission" date="2016-10" db="EMBL/GenBank/DDBJ databases">
        <authorList>
            <person name="Varghese N."/>
            <person name="Submissions S."/>
        </authorList>
    </citation>
    <scope>NUCLEOTIDE SEQUENCE [LARGE SCALE GENOMIC DNA]</scope>
    <source>
        <strain evidence="2">DSM 26348</strain>
    </source>
</reference>
<evidence type="ECO:0008006" key="3">
    <source>
        <dbReference type="Google" id="ProtNLM"/>
    </source>
</evidence>
<organism evidence="1 2">
    <name type="scientific">Planctomicrobium piriforme</name>
    <dbReference type="NCBI Taxonomy" id="1576369"/>
    <lineage>
        <taxon>Bacteria</taxon>
        <taxon>Pseudomonadati</taxon>
        <taxon>Planctomycetota</taxon>
        <taxon>Planctomycetia</taxon>
        <taxon>Planctomycetales</taxon>
        <taxon>Planctomycetaceae</taxon>
        <taxon>Planctomicrobium</taxon>
    </lineage>
</organism>
<protein>
    <recommendedName>
        <fullName evidence="3">DUF5666 domain-containing protein</fullName>
    </recommendedName>
</protein>
<evidence type="ECO:0000313" key="1">
    <source>
        <dbReference type="EMBL" id="SFI76881.1"/>
    </source>
</evidence>
<dbReference type="Proteomes" id="UP000199518">
    <property type="component" value="Unassembled WGS sequence"/>
</dbReference>
<accession>A0A1I3KWG8</accession>
<evidence type="ECO:0000313" key="2">
    <source>
        <dbReference type="Proteomes" id="UP000199518"/>
    </source>
</evidence>
<sequence length="125" mass="13286">MPLDQLFMPLTALMLLTAALWGTTTLGGMVGPPPRKPVARSNVLQPAQQPTVVNCVITEVSALKGELTAKIDGNEKTFKFSPSVQVTKDKRQVEVSSLAKGDFAVLHLVEGGSNVVTRIEAVSSL</sequence>
<dbReference type="AlphaFoldDB" id="A0A1I3KWG8"/>